<dbReference type="FunFam" id="3.30.230.10:FF:000003">
    <property type="entry name" value="Elongation factor G"/>
    <property type="match status" value="1"/>
</dbReference>
<dbReference type="GO" id="GO:0032790">
    <property type="term" value="P:ribosome disassembly"/>
    <property type="evidence" value="ECO:0007669"/>
    <property type="project" value="TreeGrafter"/>
</dbReference>
<evidence type="ECO:0000256" key="1">
    <source>
        <dbReference type="ARBA" id="ARBA00022741"/>
    </source>
</evidence>
<organism evidence="4">
    <name type="scientific">marine sediment metagenome</name>
    <dbReference type="NCBI Taxonomy" id="412755"/>
    <lineage>
        <taxon>unclassified sequences</taxon>
        <taxon>metagenomes</taxon>
        <taxon>ecological metagenomes</taxon>
    </lineage>
</organism>
<dbReference type="SMART" id="SM00838">
    <property type="entry name" value="EFG_C"/>
    <property type="match status" value="1"/>
</dbReference>
<dbReference type="Pfam" id="PF00009">
    <property type="entry name" value="GTP_EFTU"/>
    <property type="match status" value="1"/>
</dbReference>
<dbReference type="SUPFAM" id="SSF54211">
    <property type="entry name" value="Ribosomal protein S5 domain 2-like"/>
    <property type="match status" value="1"/>
</dbReference>
<feature type="domain" description="Tr-type G" evidence="3">
    <location>
        <begin position="7"/>
        <end position="280"/>
    </location>
</feature>
<evidence type="ECO:0000259" key="3">
    <source>
        <dbReference type="PROSITE" id="PS51722"/>
    </source>
</evidence>
<dbReference type="GO" id="GO:0003924">
    <property type="term" value="F:GTPase activity"/>
    <property type="evidence" value="ECO:0007669"/>
    <property type="project" value="InterPro"/>
</dbReference>
<dbReference type="NCBIfam" id="NF009381">
    <property type="entry name" value="PRK12740.1-5"/>
    <property type="match status" value="1"/>
</dbReference>
<dbReference type="InterPro" id="IPR027417">
    <property type="entry name" value="P-loop_NTPase"/>
</dbReference>
<dbReference type="FunFam" id="3.30.70.240:FF:000001">
    <property type="entry name" value="Elongation factor G"/>
    <property type="match status" value="1"/>
</dbReference>
<dbReference type="GO" id="GO:0003746">
    <property type="term" value="F:translation elongation factor activity"/>
    <property type="evidence" value="ECO:0007669"/>
    <property type="project" value="InterPro"/>
</dbReference>
<dbReference type="PANTHER" id="PTHR43261:SF6">
    <property type="entry name" value="ELONGATION FACTOR G-LIKE PROTEIN"/>
    <property type="match status" value="1"/>
</dbReference>
<dbReference type="SUPFAM" id="SSF50447">
    <property type="entry name" value="Translation proteins"/>
    <property type="match status" value="1"/>
</dbReference>
<keyword evidence="1" id="KW-0547">Nucleotide-binding</keyword>
<sequence length="693" mass="77132">MNGKSCSNNKVIGLISGNGAGKTSLAECFLYNSKITDRLGTIDAKNTVSDFNPLEVKKGFSISSSILNYKWKDSNINLIDCPGYMDFIGQTQAAIKIIDSALLVVDTKSGVQAPTELVIELLAKNPKPIFCILNKLDLENIDYLKVVEDIKSEYNLNLVPITAPVNSGENFSKIVDILQNQAYEYKDKNFIGNKTSVDENIKDQIESHHNELVESIVETDDVLINKYLEGEEIGNKAISDVFKKAVIAGKVIPVFAISSGKNFGIDILMDYINSLLPSALDIPPIKAKDLDKDSEIEIKPSPDGSVLAYVFKTMADPYIGKLSIFRIFSGIININGNYYLSSPEKTYKFTNLFKLQGKSQSNISEASCGDIVAVSKIMDISNDDTISSQNQPLKIPETEYFSPTLPRAVIPRSKGDEEKVSNSLSKLIQEDPTIRQKLNLEVHQNIIWGMGELHLSITREKLKEKFDVGIDILVPDVAYKETIRKDEKAEYKYKKQSGGRGQYGHVLIEINPLGSGEGFEFKNSIFGGAIPKGYIPGVEKGIREALRKGVLAEYPVVDVRVNLYDGSYHTVDSSEIAFKIAASMAFKKGMQEASPVILEPIMNLEIIVPEKYMGDIIGDINSKRGKIISMTQIENKKQLIKATAPQSETFNYTIDLTSLTQGRGRFFQKFSHYEELPPNLTHKIIEERKKQKE</sequence>
<comment type="caution">
    <text evidence="4">The sequence shown here is derived from an EMBL/GenBank/DDBJ whole genome shotgun (WGS) entry which is preliminary data.</text>
</comment>
<dbReference type="Gene3D" id="3.40.50.300">
    <property type="entry name" value="P-loop containing nucleotide triphosphate hydrolases"/>
    <property type="match status" value="1"/>
</dbReference>
<evidence type="ECO:0000313" key="4">
    <source>
        <dbReference type="EMBL" id="GAI60535.1"/>
    </source>
</evidence>
<dbReference type="Gene3D" id="2.40.30.10">
    <property type="entry name" value="Translation factors"/>
    <property type="match status" value="1"/>
</dbReference>
<dbReference type="InterPro" id="IPR009000">
    <property type="entry name" value="Transl_B-barrel_sf"/>
</dbReference>
<evidence type="ECO:0000256" key="2">
    <source>
        <dbReference type="ARBA" id="ARBA00023134"/>
    </source>
</evidence>
<dbReference type="NCBIfam" id="TIGR00231">
    <property type="entry name" value="small_GTP"/>
    <property type="match status" value="1"/>
</dbReference>
<proteinExistence type="predicted"/>
<gene>
    <name evidence="4" type="ORF">S12H4_01001</name>
</gene>
<dbReference type="PROSITE" id="PS51722">
    <property type="entry name" value="G_TR_2"/>
    <property type="match status" value="1"/>
</dbReference>
<dbReference type="InterPro" id="IPR035649">
    <property type="entry name" value="EFG_V"/>
</dbReference>
<dbReference type="InterPro" id="IPR005517">
    <property type="entry name" value="Transl_elong_EFG/EF2_IV"/>
</dbReference>
<dbReference type="Pfam" id="PF22042">
    <property type="entry name" value="EF-G_D2"/>
    <property type="match status" value="1"/>
</dbReference>
<dbReference type="CDD" id="cd03713">
    <property type="entry name" value="EFG_mtEFG_C"/>
    <property type="match status" value="1"/>
</dbReference>
<dbReference type="Pfam" id="PF14492">
    <property type="entry name" value="EFG_III"/>
    <property type="match status" value="1"/>
</dbReference>
<dbReference type="InterPro" id="IPR053905">
    <property type="entry name" value="EF-G-like_DII"/>
</dbReference>
<dbReference type="PANTHER" id="PTHR43261">
    <property type="entry name" value="TRANSLATION ELONGATION FACTOR G-RELATED"/>
    <property type="match status" value="1"/>
</dbReference>
<dbReference type="NCBIfam" id="NF009379">
    <property type="entry name" value="PRK12740.1-3"/>
    <property type="match status" value="1"/>
</dbReference>
<dbReference type="AlphaFoldDB" id="X1RBM0"/>
<reference evidence="4" key="1">
    <citation type="journal article" date="2014" name="Front. Microbiol.">
        <title>High frequency of phylogenetically diverse reductive dehalogenase-homologous genes in deep subseafloor sedimentary metagenomes.</title>
        <authorList>
            <person name="Kawai M."/>
            <person name="Futagami T."/>
            <person name="Toyoda A."/>
            <person name="Takaki Y."/>
            <person name="Nishi S."/>
            <person name="Hori S."/>
            <person name="Arai W."/>
            <person name="Tsubouchi T."/>
            <person name="Morono Y."/>
            <person name="Uchiyama I."/>
            <person name="Ito T."/>
            <person name="Fujiyama A."/>
            <person name="Inagaki F."/>
            <person name="Takami H."/>
        </authorList>
    </citation>
    <scope>NUCLEOTIDE SEQUENCE</scope>
    <source>
        <strain evidence="4">Expedition CK06-06</strain>
    </source>
</reference>
<dbReference type="GO" id="GO:0005525">
    <property type="term" value="F:GTP binding"/>
    <property type="evidence" value="ECO:0007669"/>
    <property type="project" value="UniProtKB-KW"/>
</dbReference>
<dbReference type="Pfam" id="PF03764">
    <property type="entry name" value="EFG_IV"/>
    <property type="match status" value="1"/>
</dbReference>
<dbReference type="EMBL" id="BARW01000172">
    <property type="protein sequence ID" value="GAI60535.1"/>
    <property type="molecule type" value="Genomic_DNA"/>
</dbReference>
<dbReference type="InterPro" id="IPR000795">
    <property type="entry name" value="T_Tr_GTP-bd_dom"/>
</dbReference>
<dbReference type="NCBIfam" id="NF009891">
    <property type="entry name" value="PRK13351.1-1"/>
    <property type="match status" value="1"/>
</dbReference>
<name>X1RBM0_9ZZZZ</name>
<accession>X1RBM0</accession>
<dbReference type="Gene3D" id="3.30.230.10">
    <property type="match status" value="1"/>
</dbReference>
<dbReference type="SUPFAM" id="SSF54980">
    <property type="entry name" value="EF-G C-terminal domain-like"/>
    <property type="match status" value="2"/>
</dbReference>
<dbReference type="InterPro" id="IPR000640">
    <property type="entry name" value="EFG_V-like"/>
</dbReference>
<dbReference type="SMART" id="SM00889">
    <property type="entry name" value="EFG_IV"/>
    <property type="match status" value="1"/>
</dbReference>
<keyword evidence="2" id="KW-0342">GTP-binding</keyword>
<dbReference type="InterPro" id="IPR047872">
    <property type="entry name" value="EFG_IV"/>
</dbReference>
<dbReference type="SUPFAM" id="SSF52540">
    <property type="entry name" value="P-loop containing nucleoside triphosphate hydrolases"/>
    <property type="match status" value="1"/>
</dbReference>
<dbReference type="Gene3D" id="3.30.70.240">
    <property type="match status" value="1"/>
</dbReference>
<protein>
    <recommendedName>
        <fullName evidence="3">Tr-type G domain-containing protein</fullName>
    </recommendedName>
</protein>
<dbReference type="Gene3D" id="3.30.70.870">
    <property type="entry name" value="Elongation Factor G (Translational Gtpase), domain 3"/>
    <property type="match status" value="1"/>
</dbReference>
<dbReference type="InterPro" id="IPR041095">
    <property type="entry name" value="EFG_II"/>
</dbReference>
<dbReference type="InterPro" id="IPR035647">
    <property type="entry name" value="EFG_III/V"/>
</dbReference>
<dbReference type="CDD" id="cd01434">
    <property type="entry name" value="EFG_mtEFG1_IV"/>
    <property type="match status" value="1"/>
</dbReference>
<dbReference type="Pfam" id="PF00679">
    <property type="entry name" value="EFG_C"/>
    <property type="match status" value="1"/>
</dbReference>
<dbReference type="InterPro" id="IPR014721">
    <property type="entry name" value="Ribsml_uS5_D2-typ_fold_subgr"/>
</dbReference>
<dbReference type="InterPro" id="IPR020568">
    <property type="entry name" value="Ribosomal_Su5_D2-typ_SF"/>
</dbReference>
<dbReference type="InterPro" id="IPR005225">
    <property type="entry name" value="Small_GTP-bd"/>
</dbReference>